<dbReference type="AlphaFoldDB" id="S7WRY7"/>
<sequence>MGHNERRNLTLFIILGRDRLEKLIKSYGCRKKATQQQVKWELHVAS</sequence>
<protein>
    <submittedName>
        <fullName evidence="1">Uncharacterized protein</fullName>
    </submittedName>
</protein>
<evidence type="ECO:0000313" key="1">
    <source>
        <dbReference type="EMBL" id="EPR69504.1"/>
    </source>
</evidence>
<accession>S7WRY7</accession>
<evidence type="ECO:0000313" key="2">
    <source>
        <dbReference type="Proteomes" id="UP000014974"/>
    </source>
</evidence>
<name>S7WRY7_9BACT</name>
<gene>
    <name evidence="1" type="ORF">ADICYQ_1289</name>
</gene>
<dbReference type="EMBL" id="ATNM01000064">
    <property type="protein sequence ID" value="EPR69504.1"/>
    <property type="molecule type" value="Genomic_DNA"/>
</dbReference>
<reference evidence="1 2" key="1">
    <citation type="journal article" date="2013" name="Genome Announc.">
        <title>Draft Genome Sequence of Cyclobacterium qasimii Strain M12-11BT, Isolated from Arctic Marine Sediment.</title>
        <authorList>
            <person name="Shivaji S."/>
            <person name="Ara S."/>
            <person name="Singh A."/>
            <person name="Kumar Pinnaka A."/>
        </authorList>
    </citation>
    <scope>NUCLEOTIDE SEQUENCE [LARGE SCALE GENOMIC DNA]</scope>
    <source>
        <strain evidence="1 2">M12-11B</strain>
    </source>
</reference>
<proteinExistence type="predicted"/>
<organism evidence="1 2">
    <name type="scientific">Cyclobacterium qasimii M12-11B</name>
    <dbReference type="NCBI Taxonomy" id="641524"/>
    <lineage>
        <taxon>Bacteria</taxon>
        <taxon>Pseudomonadati</taxon>
        <taxon>Bacteroidota</taxon>
        <taxon>Cytophagia</taxon>
        <taxon>Cytophagales</taxon>
        <taxon>Cyclobacteriaceae</taxon>
        <taxon>Cyclobacterium</taxon>
    </lineage>
</organism>
<comment type="caution">
    <text evidence="1">The sequence shown here is derived from an EMBL/GenBank/DDBJ whole genome shotgun (WGS) entry which is preliminary data.</text>
</comment>
<dbReference type="Proteomes" id="UP000014974">
    <property type="component" value="Unassembled WGS sequence"/>
</dbReference>